<evidence type="ECO:0000256" key="2">
    <source>
        <dbReference type="ARBA" id="ARBA00022857"/>
    </source>
</evidence>
<proteinExistence type="inferred from homology"/>
<accession>A0ABD3JC38</accession>
<organism evidence="5 6">
    <name type="scientific">Eucalyptus globulus</name>
    <name type="common">Tasmanian blue gum</name>
    <dbReference type="NCBI Taxonomy" id="34317"/>
    <lineage>
        <taxon>Eukaryota</taxon>
        <taxon>Viridiplantae</taxon>
        <taxon>Streptophyta</taxon>
        <taxon>Embryophyta</taxon>
        <taxon>Tracheophyta</taxon>
        <taxon>Spermatophyta</taxon>
        <taxon>Magnoliopsida</taxon>
        <taxon>eudicotyledons</taxon>
        <taxon>Gunneridae</taxon>
        <taxon>Pentapetalae</taxon>
        <taxon>rosids</taxon>
        <taxon>malvids</taxon>
        <taxon>Myrtales</taxon>
        <taxon>Myrtaceae</taxon>
        <taxon>Myrtoideae</taxon>
        <taxon>Eucalypteae</taxon>
        <taxon>Eucalyptus</taxon>
    </lineage>
</organism>
<reference evidence="5 6" key="1">
    <citation type="submission" date="2024-11" db="EMBL/GenBank/DDBJ databases">
        <title>Chromosome-level genome assembly of Eucalyptus globulus Labill. provides insights into its genome evolution.</title>
        <authorList>
            <person name="Li X."/>
        </authorList>
    </citation>
    <scope>NUCLEOTIDE SEQUENCE [LARGE SCALE GENOMIC DNA]</scope>
    <source>
        <strain evidence="5">CL2024</strain>
        <tissue evidence="5">Fresh tender leaves</tissue>
    </source>
</reference>
<evidence type="ECO:0000313" key="5">
    <source>
        <dbReference type="EMBL" id="KAL3724293.1"/>
    </source>
</evidence>
<evidence type="ECO:0000256" key="1">
    <source>
        <dbReference type="ARBA" id="ARBA00006484"/>
    </source>
</evidence>
<name>A0ABD3JC38_EUCGL</name>
<evidence type="ECO:0000256" key="4">
    <source>
        <dbReference type="RuleBase" id="RU000363"/>
    </source>
</evidence>
<dbReference type="FunFam" id="3.40.50.720:FF:000387">
    <property type="entry name" value="NAD(P)-binding Rossmann-fold superfamily protein"/>
    <property type="match status" value="1"/>
</dbReference>
<evidence type="ECO:0000313" key="6">
    <source>
        <dbReference type="Proteomes" id="UP001634007"/>
    </source>
</evidence>
<dbReference type="PANTHER" id="PTHR43490">
    <property type="entry name" value="(+)-NEOMENTHOL DEHYDROGENASE"/>
    <property type="match status" value="1"/>
</dbReference>
<gene>
    <name evidence="5" type="ORF">ACJRO7_029459</name>
</gene>
<comment type="similarity">
    <text evidence="1 4">Belongs to the short-chain dehydrogenases/reductases (SDR) family.</text>
</comment>
<keyword evidence="3" id="KW-0560">Oxidoreductase</keyword>
<comment type="caution">
    <text evidence="5">The sequence shown here is derived from an EMBL/GenBank/DDBJ whole genome shotgun (WGS) entry which is preliminary data.</text>
</comment>
<evidence type="ECO:0000256" key="3">
    <source>
        <dbReference type="ARBA" id="ARBA00023002"/>
    </source>
</evidence>
<dbReference type="InterPro" id="IPR036291">
    <property type="entry name" value="NAD(P)-bd_dom_sf"/>
</dbReference>
<dbReference type="Pfam" id="PF00106">
    <property type="entry name" value="adh_short"/>
    <property type="match status" value="1"/>
</dbReference>
<keyword evidence="2" id="KW-0521">NADP</keyword>
<dbReference type="GO" id="GO:0016491">
    <property type="term" value="F:oxidoreductase activity"/>
    <property type="evidence" value="ECO:0007669"/>
    <property type="project" value="UniProtKB-KW"/>
</dbReference>
<dbReference type="PRINTS" id="PR00081">
    <property type="entry name" value="GDHRDH"/>
</dbReference>
<protein>
    <recommendedName>
        <fullName evidence="7">(+)-neomenthol dehydrogenase</fullName>
    </recommendedName>
</protein>
<evidence type="ECO:0008006" key="7">
    <source>
        <dbReference type="Google" id="ProtNLM"/>
    </source>
</evidence>
<dbReference type="AlphaFoldDB" id="A0ABD3JC38"/>
<dbReference type="PRINTS" id="PR00080">
    <property type="entry name" value="SDRFAMILY"/>
</dbReference>
<dbReference type="Proteomes" id="UP001634007">
    <property type="component" value="Unassembled WGS sequence"/>
</dbReference>
<dbReference type="InterPro" id="IPR002347">
    <property type="entry name" value="SDR_fam"/>
</dbReference>
<sequence length="339" mass="37051">MTLANVFFPSWSLFTSSLSINRWWATSECTVACMAMFTPSQTQMEPREQEPPSLSPALSIRWWSKETVAVVTGANKGIGFALVKKLAHLGLTVVLTARDAERGGQAAESLRAQGLVDVHFSVLDVSDPVSIDAFVSWFRNHFTALDILVNNAAVSFNDIHENSVDNAELVVKTNFYGSKLLTEALLPMFRRSPSIGRILNVSSRLGSVNKVRNPNMGRMLQGEDLTEEHIEAMVGSFLEDVRKGTWKSQGWPEVWTDYAVSKLALNAYTKVLATRYDGCGLSANCFCPGFTQTSMTGGKGTRTADEAAEVGAMIALLPPENLPTGKFFMGCNPVINSKL</sequence>
<dbReference type="EMBL" id="JBJKBG010000008">
    <property type="protein sequence ID" value="KAL3724293.1"/>
    <property type="molecule type" value="Genomic_DNA"/>
</dbReference>
<dbReference type="SUPFAM" id="SSF51735">
    <property type="entry name" value="NAD(P)-binding Rossmann-fold domains"/>
    <property type="match status" value="1"/>
</dbReference>
<keyword evidence="6" id="KW-1185">Reference proteome</keyword>
<dbReference type="Gene3D" id="3.40.50.720">
    <property type="entry name" value="NAD(P)-binding Rossmann-like Domain"/>
    <property type="match status" value="1"/>
</dbReference>
<dbReference type="PANTHER" id="PTHR43490:SF60">
    <property type="entry name" value="NAD(P)-BINDING ROSSMANN-FOLD SUPERFAMILY PROTEIN"/>
    <property type="match status" value="1"/>
</dbReference>